<feature type="region of interest" description="Disordered" evidence="1">
    <location>
        <begin position="212"/>
        <end position="237"/>
    </location>
</feature>
<evidence type="ECO:0000313" key="3">
    <source>
        <dbReference type="Proteomes" id="UP001362999"/>
    </source>
</evidence>
<accession>A0AAW0A8B3</accession>
<dbReference type="AlphaFoldDB" id="A0AAW0A8B3"/>
<name>A0AAW0A8B3_9AGAR</name>
<organism evidence="2 3">
    <name type="scientific">Favolaschia claudopus</name>
    <dbReference type="NCBI Taxonomy" id="2862362"/>
    <lineage>
        <taxon>Eukaryota</taxon>
        <taxon>Fungi</taxon>
        <taxon>Dikarya</taxon>
        <taxon>Basidiomycota</taxon>
        <taxon>Agaricomycotina</taxon>
        <taxon>Agaricomycetes</taxon>
        <taxon>Agaricomycetidae</taxon>
        <taxon>Agaricales</taxon>
        <taxon>Marasmiineae</taxon>
        <taxon>Mycenaceae</taxon>
        <taxon>Favolaschia</taxon>
    </lineage>
</organism>
<evidence type="ECO:0000313" key="2">
    <source>
        <dbReference type="EMBL" id="KAK7002456.1"/>
    </source>
</evidence>
<evidence type="ECO:0000256" key="1">
    <source>
        <dbReference type="SAM" id="MobiDB-lite"/>
    </source>
</evidence>
<feature type="region of interest" description="Disordered" evidence="1">
    <location>
        <begin position="37"/>
        <end position="74"/>
    </location>
</feature>
<gene>
    <name evidence="2" type="ORF">R3P38DRAFT_2794956</name>
</gene>
<reference evidence="2 3" key="1">
    <citation type="journal article" date="2024" name="J Genomics">
        <title>Draft genome sequencing and assembly of Favolaschia claudopus CIRM-BRFM 2984 isolated from oak limbs.</title>
        <authorList>
            <person name="Navarro D."/>
            <person name="Drula E."/>
            <person name="Chaduli D."/>
            <person name="Cazenave R."/>
            <person name="Ahrendt S."/>
            <person name="Wang J."/>
            <person name="Lipzen A."/>
            <person name="Daum C."/>
            <person name="Barry K."/>
            <person name="Grigoriev I.V."/>
            <person name="Favel A."/>
            <person name="Rosso M.N."/>
            <person name="Martin F."/>
        </authorList>
    </citation>
    <scope>NUCLEOTIDE SEQUENCE [LARGE SCALE GENOMIC DNA]</scope>
    <source>
        <strain evidence="2 3">CIRM-BRFM 2984</strain>
    </source>
</reference>
<dbReference type="Proteomes" id="UP001362999">
    <property type="component" value="Unassembled WGS sequence"/>
</dbReference>
<comment type="caution">
    <text evidence="2">The sequence shown here is derived from an EMBL/GenBank/DDBJ whole genome shotgun (WGS) entry which is preliminary data.</text>
</comment>
<feature type="compositionally biased region" description="Basic and acidic residues" evidence="1">
    <location>
        <begin position="227"/>
        <end position="237"/>
    </location>
</feature>
<sequence length="237" mass="26550">MARKFEDDWRACLPVDDAEKRWVGGTCEPLKACRRSARKATAAAHSPQRKTNVEGGSGSGGWARRRPSTKELGKGERLRESIWGYASEGWLLSEDARHRCLPTWGRRQYVAQDQGVGGEEAVDKGIGLRSEQFVATLDSRGYWRRGPRVSSGMIPRKRSGCDLEEEYEANAMDCVERSEAEGQILRGSAFAGQRSSTCKACTKLVKRNAAIRAPADEEKKRHRSFRRQMEKGGEEED</sequence>
<proteinExistence type="predicted"/>
<dbReference type="EMBL" id="JAWWNJ010000079">
    <property type="protein sequence ID" value="KAK7002456.1"/>
    <property type="molecule type" value="Genomic_DNA"/>
</dbReference>
<protein>
    <submittedName>
        <fullName evidence="2">Uncharacterized protein</fullName>
    </submittedName>
</protein>
<keyword evidence="3" id="KW-1185">Reference proteome</keyword>